<evidence type="ECO:0000313" key="4">
    <source>
        <dbReference type="Proteomes" id="UP000541185"/>
    </source>
</evidence>
<organism evidence="3 4">
    <name type="scientific">Ramlibacter agri</name>
    <dbReference type="NCBI Taxonomy" id="2728837"/>
    <lineage>
        <taxon>Bacteria</taxon>
        <taxon>Pseudomonadati</taxon>
        <taxon>Pseudomonadota</taxon>
        <taxon>Betaproteobacteria</taxon>
        <taxon>Burkholderiales</taxon>
        <taxon>Comamonadaceae</taxon>
        <taxon>Ramlibacter</taxon>
    </lineage>
</organism>
<accession>A0A848HHL5</accession>
<evidence type="ECO:0008006" key="5">
    <source>
        <dbReference type="Google" id="ProtNLM"/>
    </source>
</evidence>
<comment type="caution">
    <text evidence="3">The sequence shown here is derived from an EMBL/GenBank/DDBJ whole genome shotgun (WGS) entry which is preliminary data.</text>
</comment>
<keyword evidence="2" id="KW-0812">Transmembrane</keyword>
<name>A0A848HHL5_9BURK</name>
<sequence length="207" mass="22147">MERFSSAQADAARPQPPTRSAAKEAVKRKEKGSMALEQSAPTAAPGTLPVLMAEVRYAIVFADMNEASYRFIHRALLFAGFICAGLSGSTVVPLLTKTASPEVVVIWTLGLAALSVVSFSAQKAFGFDKRADAFQKARAKFQLLEGKGWTMAPHDLQSRIATLRSDAPTGGQWLAAAAYNKACEELGHPEFHMPVPVPARLFGALAS</sequence>
<protein>
    <recommendedName>
        <fullName evidence="5">SMODS and SLOG-associating 2TM effector domain-containing protein</fullName>
    </recommendedName>
</protein>
<dbReference type="Proteomes" id="UP000541185">
    <property type="component" value="Unassembled WGS sequence"/>
</dbReference>
<dbReference type="AlphaFoldDB" id="A0A848HHL5"/>
<feature type="transmembrane region" description="Helical" evidence="2">
    <location>
        <begin position="71"/>
        <end position="92"/>
    </location>
</feature>
<keyword evidence="4" id="KW-1185">Reference proteome</keyword>
<evidence type="ECO:0000313" key="3">
    <source>
        <dbReference type="EMBL" id="NML47178.1"/>
    </source>
</evidence>
<evidence type="ECO:0000256" key="1">
    <source>
        <dbReference type="SAM" id="MobiDB-lite"/>
    </source>
</evidence>
<dbReference type="RefSeq" id="WP_169421467.1">
    <property type="nucleotide sequence ID" value="NZ_JABBFX010000003.1"/>
</dbReference>
<dbReference type="EMBL" id="JABBFX010000003">
    <property type="protein sequence ID" value="NML47178.1"/>
    <property type="molecule type" value="Genomic_DNA"/>
</dbReference>
<gene>
    <name evidence="3" type="ORF">HHL11_25755</name>
</gene>
<reference evidence="3 4" key="1">
    <citation type="submission" date="2020-04" db="EMBL/GenBank/DDBJ databases">
        <title>Ramlibacter sp. G-1-2-2 isolated from soil.</title>
        <authorList>
            <person name="Dahal R.H."/>
        </authorList>
    </citation>
    <scope>NUCLEOTIDE SEQUENCE [LARGE SCALE GENOMIC DNA]</scope>
    <source>
        <strain evidence="3 4">G-1-2-2</strain>
    </source>
</reference>
<feature type="region of interest" description="Disordered" evidence="1">
    <location>
        <begin position="1"/>
        <end position="40"/>
    </location>
</feature>
<keyword evidence="2" id="KW-1133">Transmembrane helix</keyword>
<feature type="transmembrane region" description="Helical" evidence="2">
    <location>
        <begin position="104"/>
        <end position="121"/>
    </location>
</feature>
<keyword evidence="2" id="KW-0472">Membrane</keyword>
<evidence type="ECO:0000256" key="2">
    <source>
        <dbReference type="SAM" id="Phobius"/>
    </source>
</evidence>
<proteinExistence type="predicted"/>